<accession>A0ACC0GKH9</accession>
<evidence type="ECO:0000313" key="1">
    <source>
        <dbReference type="EMBL" id="KAI8000576.1"/>
    </source>
</evidence>
<reference evidence="1 2" key="1">
    <citation type="journal article" date="2022" name="Plant J.">
        <title>Chromosome-level genome of Camellia lanceoleosa provides a valuable resource for understanding genome evolution and self-incompatibility.</title>
        <authorList>
            <person name="Gong W."/>
            <person name="Xiao S."/>
            <person name="Wang L."/>
            <person name="Liao Z."/>
            <person name="Chang Y."/>
            <person name="Mo W."/>
            <person name="Hu G."/>
            <person name="Li W."/>
            <person name="Zhao G."/>
            <person name="Zhu H."/>
            <person name="Hu X."/>
            <person name="Ji K."/>
            <person name="Xiang X."/>
            <person name="Song Q."/>
            <person name="Yuan D."/>
            <person name="Jin S."/>
            <person name="Zhang L."/>
        </authorList>
    </citation>
    <scope>NUCLEOTIDE SEQUENCE [LARGE SCALE GENOMIC DNA]</scope>
    <source>
        <strain evidence="1">SQ_2022a</strain>
    </source>
</reference>
<protein>
    <submittedName>
        <fullName evidence="1">Apoptosis inhibitor 5-like protein API5</fullName>
    </submittedName>
</protein>
<gene>
    <name evidence="1" type="ORF">LOK49_LG09G02005</name>
</gene>
<dbReference type="EMBL" id="CM045765">
    <property type="protein sequence ID" value="KAI8000576.1"/>
    <property type="molecule type" value="Genomic_DNA"/>
</dbReference>
<organism evidence="1 2">
    <name type="scientific">Camellia lanceoleosa</name>
    <dbReference type="NCBI Taxonomy" id="1840588"/>
    <lineage>
        <taxon>Eukaryota</taxon>
        <taxon>Viridiplantae</taxon>
        <taxon>Streptophyta</taxon>
        <taxon>Embryophyta</taxon>
        <taxon>Tracheophyta</taxon>
        <taxon>Spermatophyta</taxon>
        <taxon>Magnoliopsida</taxon>
        <taxon>eudicotyledons</taxon>
        <taxon>Gunneridae</taxon>
        <taxon>Pentapetalae</taxon>
        <taxon>asterids</taxon>
        <taxon>Ericales</taxon>
        <taxon>Theaceae</taxon>
        <taxon>Camellia</taxon>
    </lineage>
</organism>
<sequence length="71" mass="7504">MQNHLHSLVIKESTFPGKKGKRPASATNVMNNNASKKGRGGGGLPNQLVNRAFQGLSYGQGRSGARGRGRV</sequence>
<dbReference type="Proteomes" id="UP001060215">
    <property type="component" value="Chromosome 8"/>
</dbReference>
<comment type="caution">
    <text evidence="1">The sequence shown here is derived from an EMBL/GenBank/DDBJ whole genome shotgun (WGS) entry which is preliminary data.</text>
</comment>
<proteinExistence type="predicted"/>
<name>A0ACC0GKH9_9ERIC</name>
<keyword evidence="2" id="KW-1185">Reference proteome</keyword>
<evidence type="ECO:0000313" key="2">
    <source>
        <dbReference type="Proteomes" id="UP001060215"/>
    </source>
</evidence>